<comment type="caution">
    <text evidence="2">The sequence shown here is derived from an EMBL/GenBank/DDBJ whole genome shotgun (WGS) entry which is preliminary data.</text>
</comment>
<dbReference type="PANTHER" id="PTHR38116:SF5">
    <property type="entry name" value="BZIP DOMAIN-CONTAINING PROTEIN"/>
    <property type="match status" value="1"/>
</dbReference>
<feature type="region of interest" description="Disordered" evidence="1">
    <location>
        <begin position="58"/>
        <end position="97"/>
    </location>
</feature>
<dbReference type="GeneID" id="98141265"/>
<dbReference type="Pfam" id="PF11905">
    <property type="entry name" value="DUF3425"/>
    <property type="match status" value="1"/>
</dbReference>
<feature type="compositionally biased region" description="Polar residues" evidence="1">
    <location>
        <begin position="174"/>
        <end position="185"/>
    </location>
</feature>
<proteinExistence type="predicted"/>
<keyword evidence="3" id="KW-1185">Reference proteome</keyword>
<organism evidence="2 3">
    <name type="scientific">Aspergillus lucknowensis</name>
    <dbReference type="NCBI Taxonomy" id="176173"/>
    <lineage>
        <taxon>Eukaryota</taxon>
        <taxon>Fungi</taxon>
        <taxon>Dikarya</taxon>
        <taxon>Ascomycota</taxon>
        <taxon>Pezizomycotina</taxon>
        <taxon>Eurotiomycetes</taxon>
        <taxon>Eurotiomycetidae</taxon>
        <taxon>Eurotiales</taxon>
        <taxon>Aspergillaceae</taxon>
        <taxon>Aspergillus</taxon>
        <taxon>Aspergillus subgen. Nidulantes</taxon>
    </lineage>
</organism>
<reference evidence="2 3" key="1">
    <citation type="submission" date="2024-07" db="EMBL/GenBank/DDBJ databases">
        <title>Section-level genome sequencing and comparative genomics of Aspergillus sections Usti and Cavernicolus.</title>
        <authorList>
            <consortium name="Lawrence Berkeley National Laboratory"/>
            <person name="Nybo J.L."/>
            <person name="Vesth T.C."/>
            <person name="Theobald S."/>
            <person name="Frisvad J.C."/>
            <person name="Larsen T.O."/>
            <person name="Kjaerboelling I."/>
            <person name="Rothschild-Mancinelli K."/>
            <person name="Lyhne E.K."/>
            <person name="Kogle M.E."/>
            <person name="Barry K."/>
            <person name="Clum A."/>
            <person name="Na H."/>
            <person name="Ledsgaard L."/>
            <person name="Lin J."/>
            <person name="Lipzen A."/>
            <person name="Kuo A."/>
            <person name="Riley R."/>
            <person name="Mondo S."/>
            <person name="Labutti K."/>
            <person name="Haridas S."/>
            <person name="Pangalinan J."/>
            <person name="Salamov A.A."/>
            <person name="Simmons B.A."/>
            <person name="Magnuson J.K."/>
            <person name="Chen J."/>
            <person name="Drula E."/>
            <person name="Henrissat B."/>
            <person name="Wiebenga A."/>
            <person name="Lubbers R.J."/>
            <person name="Gomes A.C."/>
            <person name="Macurrencykelacurrency M.R."/>
            <person name="Stajich J."/>
            <person name="Grigoriev I.V."/>
            <person name="Mortensen U.H."/>
            <person name="De Vries R.P."/>
            <person name="Baker S.E."/>
            <person name="Andersen M.R."/>
        </authorList>
    </citation>
    <scope>NUCLEOTIDE SEQUENCE [LARGE SCALE GENOMIC DNA]</scope>
    <source>
        <strain evidence="2 3">CBS 449.75</strain>
    </source>
</reference>
<evidence type="ECO:0000313" key="2">
    <source>
        <dbReference type="EMBL" id="KAL2870738.1"/>
    </source>
</evidence>
<dbReference type="PANTHER" id="PTHR38116">
    <property type="entry name" value="CHROMOSOME 7, WHOLE GENOME SHOTGUN SEQUENCE"/>
    <property type="match status" value="1"/>
</dbReference>
<dbReference type="EMBL" id="JBFXLQ010000005">
    <property type="protein sequence ID" value="KAL2870738.1"/>
    <property type="molecule type" value="Genomic_DNA"/>
</dbReference>
<accession>A0ABR4M1Q1</accession>
<dbReference type="InterPro" id="IPR021833">
    <property type="entry name" value="DUF3425"/>
</dbReference>
<dbReference type="Proteomes" id="UP001610432">
    <property type="component" value="Unassembled WGS sequence"/>
</dbReference>
<feature type="region of interest" description="Disordered" evidence="1">
    <location>
        <begin position="1"/>
        <end position="45"/>
    </location>
</feature>
<dbReference type="CDD" id="cd14688">
    <property type="entry name" value="bZIP_YAP"/>
    <property type="match status" value="1"/>
</dbReference>
<evidence type="ECO:0000313" key="3">
    <source>
        <dbReference type="Proteomes" id="UP001610432"/>
    </source>
</evidence>
<feature type="region of interest" description="Disordered" evidence="1">
    <location>
        <begin position="160"/>
        <end position="185"/>
    </location>
</feature>
<evidence type="ECO:0000256" key="1">
    <source>
        <dbReference type="SAM" id="MobiDB-lite"/>
    </source>
</evidence>
<evidence type="ECO:0008006" key="4">
    <source>
        <dbReference type="Google" id="ProtNLM"/>
    </source>
</evidence>
<gene>
    <name evidence="2" type="ORF">BJX67DRAFT_246320</name>
</gene>
<protein>
    <recommendedName>
        <fullName evidence="4">BZIP domain-containing protein</fullName>
    </recommendedName>
</protein>
<sequence length="464" mass="51369">MPAQTPQGKKGSENKGKEKRKPVRRDPEKRREQNLRAQRKYREKLRERLDRLEALAEAAARSRGVENPPAVGTVSSKAAGTPAGGLSSSTTHPAAENLPSLDAAGVSAPSVSMANRGECQQFFPQSYEISSELAIWDPTTQISHFDEIPSVLGMWDTTAYTPQPDQPPSLALQCPSTHDTPSALSISDSTTLLSQSKPTPSALTSLDSPTHVDPSLITRGTYNDAPGLWWTTTFNCGCSKPHFQIQSKSPQSFSCGDFRVIRLQPSAPAADPYANNIRIDVICTISALFTLSDHVGIAEDVLCMDEAPSPFFRSDAESADNTVKENIVSTVRELFKKTLKPDLRPNKEQITVKHHPAIDIMPFPTLRKNLIIHQEEYDEDEFFHDFLTGLVCWGGAGIGKRDRDTSTGFVSTGTPWDFRSWEARTWFLKKYWALLGGDEGEIPRQTEWWRSIRGDEALEIEALG</sequence>
<feature type="compositionally biased region" description="Basic and acidic residues" evidence="1">
    <location>
        <begin position="24"/>
        <end position="34"/>
    </location>
</feature>
<dbReference type="RefSeq" id="XP_070889717.1">
    <property type="nucleotide sequence ID" value="XM_071026193.1"/>
</dbReference>
<name>A0ABR4M1Q1_9EURO</name>